<dbReference type="OrthoDB" id="5877028at2759"/>
<keyword evidence="2 3" id="KW-0175">Coiled coil</keyword>
<dbReference type="VEuPathDB" id="FungiDB:SeMB42_g02385"/>
<evidence type="ECO:0000256" key="3">
    <source>
        <dbReference type="SAM" id="Coils"/>
    </source>
</evidence>
<dbReference type="Proteomes" id="UP000320475">
    <property type="component" value="Unassembled WGS sequence"/>
</dbReference>
<name>A0A507D7U1_9FUNG</name>
<feature type="compositionally biased region" description="Basic and acidic residues" evidence="4">
    <location>
        <begin position="137"/>
        <end position="154"/>
    </location>
</feature>
<feature type="coiled-coil region" evidence="3">
    <location>
        <begin position="4"/>
        <end position="63"/>
    </location>
</feature>
<dbReference type="InterPro" id="IPR033494">
    <property type="entry name" value="NUDE"/>
</dbReference>
<evidence type="ECO:0000313" key="6">
    <source>
        <dbReference type="EMBL" id="TPX50098.1"/>
    </source>
</evidence>
<evidence type="ECO:0000256" key="4">
    <source>
        <dbReference type="SAM" id="MobiDB-lite"/>
    </source>
</evidence>
<protein>
    <recommendedName>
        <fullName evidence="9">NUDE domain-containing protein</fullName>
    </recommendedName>
</protein>
<dbReference type="Proteomes" id="UP000317494">
    <property type="component" value="Unassembled WGS sequence"/>
</dbReference>
<dbReference type="GO" id="GO:0000776">
    <property type="term" value="C:kinetochore"/>
    <property type="evidence" value="ECO:0007669"/>
    <property type="project" value="TreeGrafter"/>
</dbReference>
<feature type="compositionally biased region" description="Polar residues" evidence="4">
    <location>
        <begin position="159"/>
        <end position="169"/>
    </location>
</feature>
<evidence type="ECO:0000313" key="7">
    <source>
        <dbReference type="Proteomes" id="UP000317494"/>
    </source>
</evidence>
<dbReference type="GO" id="GO:0008017">
    <property type="term" value="F:microtubule binding"/>
    <property type="evidence" value="ECO:0007669"/>
    <property type="project" value="InterPro"/>
</dbReference>
<dbReference type="EMBL" id="QEAM01000078">
    <property type="protein sequence ID" value="TPX47415.1"/>
    <property type="molecule type" value="Genomic_DNA"/>
</dbReference>
<evidence type="ECO:0000256" key="1">
    <source>
        <dbReference type="ARBA" id="ARBA00007429"/>
    </source>
</evidence>
<proteinExistence type="inferred from homology"/>
<evidence type="ECO:0000313" key="8">
    <source>
        <dbReference type="Proteomes" id="UP000320475"/>
    </source>
</evidence>
<dbReference type="GO" id="GO:0005871">
    <property type="term" value="C:kinesin complex"/>
    <property type="evidence" value="ECO:0007669"/>
    <property type="project" value="TreeGrafter"/>
</dbReference>
<keyword evidence="7" id="KW-1185">Reference proteome</keyword>
<evidence type="ECO:0008006" key="9">
    <source>
        <dbReference type="Google" id="ProtNLM"/>
    </source>
</evidence>
<dbReference type="GO" id="GO:0047496">
    <property type="term" value="P:vesicle transport along microtubule"/>
    <property type="evidence" value="ECO:0007669"/>
    <property type="project" value="TreeGrafter"/>
</dbReference>
<dbReference type="PANTHER" id="PTHR10921:SF1">
    <property type="entry name" value="NUCLEAR DISTRIBUTION PROTEIN NUDE HOMOLOG"/>
    <property type="match status" value="1"/>
</dbReference>
<reference evidence="7 8" key="1">
    <citation type="journal article" date="2019" name="Sci. Rep.">
        <title>Comparative genomics of chytrid fungi reveal insights into the obligate biotrophic and pathogenic lifestyle of Synchytrium endobioticum.</title>
        <authorList>
            <person name="van de Vossenberg B.T.L.H."/>
            <person name="Warris S."/>
            <person name="Nguyen H.D.T."/>
            <person name="van Gent-Pelzer M.P.E."/>
            <person name="Joly D.L."/>
            <person name="van de Geest H.C."/>
            <person name="Bonants P.J.M."/>
            <person name="Smith D.S."/>
            <person name="Levesque C.A."/>
            <person name="van der Lee T.A.J."/>
        </authorList>
    </citation>
    <scope>NUCLEOTIDE SEQUENCE [LARGE SCALE GENOMIC DNA]</scope>
    <source>
        <strain evidence="5 8">LEV6574</strain>
        <strain evidence="6 7">MB42</strain>
    </source>
</reference>
<accession>A0A507D7U1</accession>
<dbReference type="GO" id="GO:0007059">
    <property type="term" value="P:chromosome segregation"/>
    <property type="evidence" value="ECO:0007669"/>
    <property type="project" value="TreeGrafter"/>
</dbReference>
<gene>
    <name evidence="5" type="ORF">SeLEV6574_g02672</name>
    <name evidence="6" type="ORF">SeMB42_g02385</name>
</gene>
<dbReference type="EMBL" id="QEAN01000072">
    <property type="protein sequence ID" value="TPX50098.1"/>
    <property type="molecule type" value="Genomic_DNA"/>
</dbReference>
<dbReference type="GO" id="GO:0007020">
    <property type="term" value="P:microtubule nucleation"/>
    <property type="evidence" value="ECO:0007669"/>
    <property type="project" value="TreeGrafter"/>
</dbReference>
<evidence type="ECO:0000313" key="5">
    <source>
        <dbReference type="EMBL" id="TPX47415.1"/>
    </source>
</evidence>
<comment type="caution">
    <text evidence="5">The sequence shown here is derived from an EMBL/GenBank/DDBJ whole genome shotgun (WGS) entry which is preliminary data.</text>
</comment>
<feature type="region of interest" description="Disordered" evidence="4">
    <location>
        <begin position="137"/>
        <end position="182"/>
    </location>
</feature>
<comment type="similarity">
    <text evidence="1">Belongs to the nudE family.</text>
</comment>
<dbReference type="GO" id="GO:0051642">
    <property type="term" value="P:centrosome localization"/>
    <property type="evidence" value="ECO:0007669"/>
    <property type="project" value="TreeGrafter"/>
</dbReference>
<dbReference type="GO" id="GO:0000132">
    <property type="term" value="P:establishment of mitotic spindle orientation"/>
    <property type="evidence" value="ECO:0007669"/>
    <property type="project" value="TreeGrafter"/>
</dbReference>
<dbReference type="Gene3D" id="6.10.250.1080">
    <property type="match status" value="1"/>
</dbReference>
<dbReference type="PANTHER" id="PTHR10921">
    <property type="entry name" value="NUCLEAR DISTRIBUTION PROTEIN NUDE HOMOLOG 1"/>
    <property type="match status" value="1"/>
</dbReference>
<evidence type="ECO:0000256" key="2">
    <source>
        <dbReference type="ARBA" id="ARBA00023054"/>
    </source>
</evidence>
<dbReference type="STRING" id="286115.A0A507D7U1"/>
<dbReference type="AlphaFoldDB" id="A0A507D7U1"/>
<sequence>MDSNQDWKAKHDDLQAEFDEFRHESLELEAALEKEVKTLTLARDAVKRELDDLKTKVLSHQTESNKTINILETELEALRKSDVHYKNQIRELEITNTDLQTSLRAMESSSHDYETQYNKSLEQITLLMHDLEAQKENNQRLRDESRDLKEEISNKKPSKSQLESKLWDNQTHRNTESLQSTGAISREVSSKLIELTEKAKSIEARISQAREKIVAPMLLSSSKTSQTTELCSV</sequence>
<organism evidence="5 8">
    <name type="scientific">Synchytrium endobioticum</name>
    <dbReference type="NCBI Taxonomy" id="286115"/>
    <lineage>
        <taxon>Eukaryota</taxon>
        <taxon>Fungi</taxon>
        <taxon>Fungi incertae sedis</taxon>
        <taxon>Chytridiomycota</taxon>
        <taxon>Chytridiomycota incertae sedis</taxon>
        <taxon>Chytridiomycetes</taxon>
        <taxon>Synchytriales</taxon>
        <taxon>Synchytriaceae</taxon>
        <taxon>Synchytrium</taxon>
    </lineage>
</organism>